<proteinExistence type="predicted"/>
<keyword evidence="3" id="KW-0808">Transferase</keyword>
<dbReference type="Gene3D" id="1.20.120.1750">
    <property type="match status" value="1"/>
</dbReference>
<dbReference type="Gene3D" id="3.30.40.10">
    <property type="entry name" value="Zinc/RING finger domain, C3HC4 (zinc finger)"/>
    <property type="match status" value="1"/>
</dbReference>
<dbReference type="STRING" id="1262450.S3BR63"/>
<gene>
    <name evidence="10" type="ORF">F503_06425</name>
</gene>
<dbReference type="InterPro" id="IPR013083">
    <property type="entry name" value="Znf_RING/FYVE/PHD"/>
</dbReference>
<comment type="catalytic activity">
    <reaction evidence="1">
        <text>[E2 ubiquitin-conjugating enzyme]-S-ubiquitinyl-L-cysteine + [acceptor protein]-L-lysine = [E2 ubiquitin-conjugating enzyme]-L-cysteine + [acceptor protein]-N(6)-ubiquitinyl-L-lysine.</text>
        <dbReference type="EC" id="2.3.2.31"/>
    </reaction>
</comment>
<evidence type="ECO:0000259" key="9">
    <source>
        <dbReference type="PROSITE" id="PS51873"/>
    </source>
</evidence>
<dbReference type="EMBL" id="KE148165">
    <property type="protein sequence ID" value="EPE03719.1"/>
    <property type="molecule type" value="Genomic_DNA"/>
</dbReference>
<evidence type="ECO:0000313" key="11">
    <source>
        <dbReference type="Proteomes" id="UP000016923"/>
    </source>
</evidence>
<dbReference type="PROSITE" id="PS51873">
    <property type="entry name" value="TRIAD"/>
    <property type="match status" value="1"/>
</dbReference>
<dbReference type="VEuPathDB" id="FungiDB:F503_06425"/>
<dbReference type="Proteomes" id="UP000016923">
    <property type="component" value="Unassembled WGS sequence"/>
</dbReference>
<sequence>MQGALRDRPVLMDYECVIHADTVQFDSPSSSRHTLMDGCNHERNACDKCLETMCNTAIKSGRLSELACPDTECRKPFTRELIRRLVSKDHLRLYDKKLAFVAMAKNERFRWCRCGHGQIHDAGNPSPEWRCISCKVRYCFICRTEDEDVIVSPTTGAGEAPRCDHLRKLDRERDIKIVLEGRNRDEHLAEERRRAINVADRIIYAKRENTEGTKVIIALISKKCPRLGCRVPLERIGGGCAHMTCVHCQTEFCWSCKVMWKVGAFGTAAASTVSPLHLTTCSLAQQYHSSKTTTKADLAGKDSYAVGWDEDAGYDKANDRDLWFAVGHV</sequence>
<keyword evidence="4" id="KW-0479">Metal-binding</keyword>
<feature type="domain" description="RING-type" evidence="9">
    <location>
        <begin position="12"/>
        <end position="277"/>
    </location>
</feature>
<dbReference type="CDD" id="cd20335">
    <property type="entry name" value="BRcat_RBR"/>
    <property type="match status" value="1"/>
</dbReference>
<evidence type="ECO:0000256" key="5">
    <source>
        <dbReference type="ARBA" id="ARBA00022737"/>
    </source>
</evidence>
<name>S3BR63_OPHP1</name>
<dbReference type="GO" id="GO:0061630">
    <property type="term" value="F:ubiquitin protein ligase activity"/>
    <property type="evidence" value="ECO:0007669"/>
    <property type="project" value="UniProtKB-EC"/>
</dbReference>
<evidence type="ECO:0000313" key="10">
    <source>
        <dbReference type="EMBL" id="EPE03719.1"/>
    </source>
</evidence>
<keyword evidence="5" id="KW-0677">Repeat</keyword>
<dbReference type="InterPro" id="IPR031127">
    <property type="entry name" value="E3_UB_ligase_RBR"/>
</dbReference>
<keyword evidence="6" id="KW-0863">Zinc-finger</keyword>
<dbReference type="EC" id="2.3.2.31" evidence="2"/>
<dbReference type="CDD" id="cd20336">
    <property type="entry name" value="Rcat_RBR"/>
    <property type="match status" value="1"/>
</dbReference>
<keyword evidence="8" id="KW-0862">Zinc</keyword>
<dbReference type="GO" id="GO:0016567">
    <property type="term" value="P:protein ubiquitination"/>
    <property type="evidence" value="ECO:0007669"/>
    <property type="project" value="InterPro"/>
</dbReference>
<dbReference type="PANTHER" id="PTHR11685">
    <property type="entry name" value="RBR FAMILY RING FINGER AND IBR DOMAIN-CONTAINING"/>
    <property type="match status" value="1"/>
</dbReference>
<organism evidence="10 11">
    <name type="scientific">Ophiostoma piceae (strain UAMH 11346)</name>
    <name type="common">Sap stain fungus</name>
    <dbReference type="NCBI Taxonomy" id="1262450"/>
    <lineage>
        <taxon>Eukaryota</taxon>
        <taxon>Fungi</taxon>
        <taxon>Dikarya</taxon>
        <taxon>Ascomycota</taxon>
        <taxon>Pezizomycotina</taxon>
        <taxon>Sordariomycetes</taxon>
        <taxon>Sordariomycetidae</taxon>
        <taxon>Ophiostomatales</taxon>
        <taxon>Ophiostomataceae</taxon>
        <taxon>Ophiostoma</taxon>
    </lineage>
</organism>
<evidence type="ECO:0000256" key="3">
    <source>
        <dbReference type="ARBA" id="ARBA00022679"/>
    </source>
</evidence>
<reference evidence="10 11" key="1">
    <citation type="journal article" date="2013" name="BMC Genomics">
        <title>The genome and transcriptome of the pine saprophyte Ophiostoma piceae, and a comparison with the bark beetle-associated pine pathogen Grosmannia clavigera.</title>
        <authorList>
            <person name="Haridas S."/>
            <person name="Wang Y."/>
            <person name="Lim L."/>
            <person name="Massoumi Alamouti S."/>
            <person name="Jackman S."/>
            <person name="Docking R."/>
            <person name="Robertson G."/>
            <person name="Birol I."/>
            <person name="Bohlmann J."/>
            <person name="Breuil C."/>
        </authorList>
    </citation>
    <scope>NUCLEOTIDE SEQUENCE [LARGE SCALE GENOMIC DNA]</scope>
    <source>
        <strain evidence="10 11">UAMH 11346</strain>
    </source>
</reference>
<dbReference type="Pfam" id="PF22191">
    <property type="entry name" value="IBR_1"/>
    <property type="match status" value="1"/>
</dbReference>
<protein>
    <recommendedName>
        <fullName evidence="2">RBR-type E3 ubiquitin transferase</fullName>
        <ecNumber evidence="2">2.3.2.31</ecNumber>
    </recommendedName>
</protein>
<dbReference type="SUPFAM" id="SSF57850">
    <property type="entry name" value="RING/U-box"/>
    <property type="match status" value="3"/>
</dbReference>
<dbReference type="InterPro" id="IPR002867">
    <property type="entry name" value="IBR_dom"/>
</dbReference>
<keyword evidence="7" id="KW-0833">Ubl conjugation pathway</keyword>
<accession>S3BR63</accession>
<dbReference type="AlphaFoldDB" id="S3BR63"/>
<evidence type="ECO:0000256" key="6">
    <source>
        <dbReference type="ARBA" id="ARBA00022771"/>
    </source>
</evidence>
<evidence type="ECO:0000256" key="8">
    <source>
        <dbReference type="ARBA" id="ARBA00022833"/>
    </source>
</evidence>
<dbReference type="HOGENOM" id="CLU_844940_0_0_1"/>
<dbReference type="eggNOG" id="KOG1815">
    <property type="taxonomic scope" value="Eukaryota"/>
</dbReference>
<evidence type="ECO:0000256" key="1">
    <source>
        <dbReference type="ARBA" id="ARBA00001798"/>
    </source>
</evidence>
<evidence type="ECO:0000256" key="7">
    <source>
        <dbReference type="ARBA" id="ARBA00022786"/>
    </source>
</evidence>
<dbReference type="Pfam" id="PF01485">
    <property type="entry name" value="IBR"/>
    <property type="match status" value="1"/>
</dbReference>
<evidence type="ECO:0000256" key="4">
    <source>
        <dbReference type="ARBA" id="ARBA00022723"/>
    </source>
</evidence>
<keyword evidence="11" id="KW-1185">Reference proteome</keyword>
<dbReference type="GO" id="GO:0008270">
    <property type="term" value="F:zinc ion binding"/>
    <property type="evidence" value="ECO:0007669"/>
    <property type="project" value="UniProtKB-KW"/>
</dbReference>
<evidence type="ECO:0000256" key="2">
    <source>
        <dbReference type="ARBA" id="ARBA00012251"/>
    </source>
</evidence>
<dbReference type="InterPro" id="IPR044066">
    <property type="entry name" value="TRIAD_supradom"/>
</dbReference>
<dbReference type="OrthoDB" id="1431934at2759"/>